<feature type="region of interest" description="Disordered" evidence="1">
    <location>
        <begin position="1"/>
        <end position="21"/>
    </location>
</feature>
<reference evidence="2" key="1">
    <citation type="submission" date="2020-01" db="EMBL/GenBank/DDBJ databases">
        <title>Insect and environment-associated Actinomycetes.</title>
        <authorList>
            <person name="Currrie C."/>
            <person name="Chevrette M."/>
            <person name="Carlson C."/>
            <person name="Stubbendieck R."/>
            <person name="Wendt-Pienkowski E."/>
        </authorList>
    </citation>
    <scope>NUCLEOTIDE SEQUENCE</scope>
    <source>
        <strain evidence="2">SID12501</strain>
    </source>
</reference>
<dbReference type="GO" id="GO:0033608">
    <property type="term" value="F:formyl-CoA transferase activity"/>
    <property type="evidence" value="ECO:0007669"/>
    <property type="project" value="UniProtKB-EC"/>
</dbReference>
<accession>A0A6B3C3Y1</accession>
<dbReference type="AlphaFoldDB" id="A0A6B3C3Y1"/>
<proteinExistence type="predicted"/>
<feature type="non-terminal residue" evidence="2">
    <location>
        <position position="1"/>
    </location>
</feature>
<dbReference type="InterPro" id="IPR023606">
    <property type="entry name" value="CoA-Trfase_III_dom_1_sf"/>
</dbReference>
<protein>
    <submittedName>
        <fullName evidence="2">Formyl-CoA transferase</fullName>
        <ecNumber evidence="2">2.8.3.16</ecNumber>
    </submittedName>
</protein>
<keyword evidence="2" id="KW-0808">Transferase</keyword>
<dbReference type="EMBL" id="JAAGLU010000044">
    <property type="protein sequence ID" value="NEC91527.1"/>
    <property type="molecule type" value="Genomic_DNA"/>
</dbReference>
<gene>
    <name evidence="2" type="ORF">G3I71_38285</name>
</gene>
<dbReference type="Gene3D" id="3.40.50.10540">
    <property type="entry name" value="Crotonobetainyl-coa:carnitine coa-transferase, domain 1"/>
    <property type="match status" value="1"/>
</dbReference>
<sequence length="56" mass="5972">PERGPFTTVGNPIKLSDSPTHITTPPLLGQHTEEILIGELGLGDEELRLLKANGVV</sequence>
<evidence type="ECO:0000313" key="2">
    <source>
        <dbReference type="EMBL" id="NEC91527.1"/>
    </source>
</evidence>
<dbReference type="SUPFAM" id="SSF89796">
    <property type="entry name" value="CoA-transferase family III (CaiB/BaiF)"/>
    <property type="match status" value="1"/>
</dbReference>
<name>A0A6B3C3Y1_9ACTN</name>
<comment type="caution">
    <text evidence="2">The sequence shown here is derived from an EMBL/GenBank/DDBJ whole genome shotgun (WGS) entry which is preliminary data.</text>
</comment>
<dbReference type="EC" id="2.8.3.16" evidence="2"/>
<evidence type="ECO:0000256" key="1">
    <source>
        <dbReference type="SAM" id="MobiDB-lite"/>
    </source>
</evidence>
<organism evidence="2">
    <name type="scientific">Streptomyces sp. SID12501</name>
    <dbReference type="NCBI Taxonomy" id="2706042"/>
    <lineage>
        <taxon>Bacteria</taxon>
        <taxon>Bacillati</taxon>
        <taxon>Actinomycetota</taxon>
        <taxon>Actinomycetes</taxon>
        <taxon>Kitasatosporales</taxon>
        <taxon>Streptomycetaceae</taxon>
        <taxon>Streptomyces</taxon>
    </lineage>
</organism>